<reference evidence="3 4" key="1">
    <citation type="submission" date="2018-07" db="EMBL/GenBank/DDBJ databases">
        <title>Genome sequence of Nitratireductor thuwali#1536.</title>
        <authorList>
            <person name="Michoud G."/>
            <person name="Merlino G."/>
            <person name="Sefrji F.O."/>
            <person name="Daffonchio D."/>
        </authorList>
    </citation>
    <scope>NUCLEOTIDE SEQUENCE [LARGE SCALE GENOMIC DNA]</scope>
    <source>
        <strain evidence="4">Nit1536</strain>
    </source>
</reference>
<organism evidence="3 4">
    <name type="scientific">Nitratireductor thuwali</name>
    <dbReference type="NCBI Taxonomy" id="2267699"/>
    <lineage>
        <taxon>Bacteria</taxon>
        <taxon>Pseudomonadati</taxon>
        <taxon>Pseudomonadota</taxon>
        <taxon>Alphaproteobacteria</taxon>
        <taxon>Hyphomicrobiales</taxon>
        <taxon>Phyllobacteriaceae</taxon>
        <taxon>Nitratireductor</taxon>
    </lineage>
</organism>
<keyword evidence="2" id="KW-1133">Transmembrane helix</keyword>
<keyword evidence="2" id="KW-0812">Transmembrane</keyword>
<evidence type="ECO:0008006" key="5">
    <source>
        <dbReference type="Google" id="ProtNLM"/>
    </source>
</evidence>
<dbReference type="EMBL" id="CP030941">
    <property type="protein sequence ID" value="UUP18519.1"/>
    <property type="molecule type" value="Genomic_DNA"/>
</dbReference>
<feature type="transmembrane region" description="Helical" evidence="2">
    <location>
        <begin position="20"/>
        <end position="40"/>
    </location>
</feature>
<accession>A0ABY5MMJ7</accession>
<evidence type="ECO:0000313" key="4">
    <source>
        <dbReference type="Proteomes" id="UP001342418"/>
    </source>
</evidence>
<keyword evidence="4" id="KW-1185">Reference proteome</keyword>
<feature type="compositionally biased region" description="Polar residues" evidence="1">
    <location>
        <begin position="165"/>
        <end position="174"/>
    </location>
</feature>
<evidence type="ECO:0000256" key="1">
    <source>
        <dbReference type="SAM" id="MobiDB-lite"/>
    </source>
</evidence>
<sequence>MTSVKGGITVLARGPRGTRIVAVAGVFSAILLTGCGGPTYGTGTPSSQQLVEDVTGALSLAPKNKTAIAYEPRPGIVQPASDEVLPPPQEDVTSAANPAWPESPEERLARIRAEATANQDNPLYRPNIVRDVDVSEPGRTSPIAVYARQSSAERRAEFLRRQKMTKQGSPTTRRYLSEPPTEYRQPVETAPVGELGEDEWKKERQAKKAAGSGTGGIRSLLPWLN</sequence>
<feature type="region of interest" description="Disordered" evidence="1">
    <location>
        <begin position="162"/>
        <end position="225"/>
    </location>
</feature>
<proteinExistence type="predicted"/>
<keyword evidence="2" id="KW-0472">Membrane</keyword>
<dbReference type="Proteomes" id="UP001342418">
    <property type="component" value="Chromosome"/>
</dbReference>
<name>A0ABY5MMJ7_9HYPH</name>
<dbReference type="RefSeq" id="WP_338530747.1">
    <property type="nucleotide sequence ID" value="NZ_CP030941.1"/>
</dbReference>
<protein>
    <recommendedName>
        <fullName evidence="5">DUF3035 domain-containing protein</fullName>
    </recommendedName>
</protein>
<gene>
    <name evidence="3" type="ORF">NTH_03002</name>
</gene>
<evidence type="ECO:0000256" key="2">
    <source>
        <dbReference type="SAM" id="Phobius"/>
    </source>
</evidence>
<dbReference type="PROSITE" id="PS51257">
    <property type="entry name" value="PROKAR_LIPOPROTEIN"/>
    <property type="match status" value="1"/>
</dbReference>
<evidence type="ECO:0000313" key="3">
    <source>
        <dbReference type="EMBL" id="UUP18519.1"/>
    </source>
</evidence>